<evidence type="ECO:0000313" key="5">
    <source>
        <dbReference type="EMBL" id="GJG57800.1"/>
    </source>
</evidence>
<dbReference type="InterPro" id="IPR005551">
    <property type="entry name" value="CitX"/>
</dbReference>
<evidence type="ECO:0000313" key="6">
    <source>
        <dbReference type="Proteomes" id="UP000825483"/>
    </source>
</evidence>
<sequence length="243" mass="27024">MMDEAITLEELLESRDRRWATERHLLGLDAEGYAPTSVDKGLSSAATRLSSADKGHSSTAAELSSAVTKSGFALTETSSVTSPQIVDVEYNSSRRVEIVLTVVMPGRVKRNAWSLTVARAAVEAIVGATGEKPVMERDLRTGFEGYWLVEGDAMEIKRRMCGIESSHILGRLFDIDVLRPDATPISRQEVGLTPRRCLICGREARHCMRSLAHSQEEIMKKIAEIIEEYKRQRVNSDGLFDER</sequence>
<organism evidence="5 6">
    <name type="scientific">Prevotella lacticifex</name>
    <dbReference type="NCBI Taxonomy" id="2854755"/>
    <lineage>
        <taxon>Bacteria</taxon>
        <taxon>Pseudomonadati</taxon>
        <taxon>Bacteroidota</taxon>
        <taxon>Bacteroidia</taxon>
        <taxon>Bacteroidales</taxon>
        <taxon>Prevotellaceae</taxon>
        <taxon>Prevotella</taxon>
    </lineage>
</organism>
<dbReference type="NCBIfam" id="TIGR03124">
    <property type="entry name" value="citrate_citX"/>
    <property type="match status" value="1"/>
</dbReference>
<accession>A0A9R1C888</accession>
<dbReference type="GO" id="GO:0050519">
    <property type="term" value="F:holo-citrate lyase synthase activity"/>
    <property type="evidence" value="ECO:0007669"/>
    <property type="project" value="UniProtKB-EC"/>
</dbReference>
<dbReference type="EC" id="2.7.7.61" evidence="1"/>
<evidence type="ECO:0000256" key="1">
    <source>
        <dbReference type="ARBA" id="ARBA00012524"/>
    </source>
</evidence>
<dbReference type="GO" id="GO:0051191">
    <property type="term" value="P:prosthetic group biosynthetic process"/>
    <property type="evidence" value="ECO:0007669"/>
    <property type="project" value="InterPro"/>
</dbReference>
<dbReference type="EMBL" id="BPUB01000001">
    <property type="protein sequence ID" value="GJG57800.1"/>
    <property type="molecule type" value="Genomic_DNA"/>
</dbReference>
<dbReference type="AlphaFoldDB" id="A0A9R1C888"/>
<protein>
    <recommendedName>
        <fullName evidence="1">citrate lyase holo-[acyl-carrier protein] synthase</fullName>
        <ecNumber evidence="1">2.7.7.61</ecNumber>
    </recommendedName>
</protein>
<reference evidence="5" key="1">
    <citation type="journal article" date="2022" name="Int. J. Syst. Evol. Microbiol.">
        <title>Prevotella lacticifex sp. nov., isolated from the rumen of cows.</title>
        <authorList>
            <person name="Shinkai T."/>
            <person name="Ikeyama N."/>
            <person name="Kumagai M."/>
            <person name="Ohmori H."/>
            <person name="Sakamoto M."/>
            <person name="Ohkuma M."/>
            <person name="Mitsumori M."/>
        </authorList>
    </citation>
    <scope>NUCLEOTIDE SEQUENCE</scope>
    <source>
        <strain evidence="5">R5076</strain>
    </source>
</reference>
<comment type="caution">
    <text evidence="5">The sequence shown here is derived from an EMBL/GenBank/DDBJ whole genome shotgun (WGS) entry which is preliminary data.</text>
</comment>
<keyword evidence="6" id="KW-1185">Reference proteome</keyword>
<gene>
    <name evidence="5" type="ORF">PRLR5076_06510</name>
</gene>
<evidence type="ECO:0000256" key="2">
    <source>
        <dbReference type="ARBA" id="ARBA00022679"/>
    </source>
</evidence>
<dbReference type="Pfam" id="PF03802">
    <property type="entry name" value="CitX"/>
    <property type="match status" value="1"/>
</dbReference>
<keyword evidence="3" id="KW-0548">Nucleotidyltransferase</keyword>
<dbReference type="Proteomes" id="UP000825483">
    <property type="component" value="Unassembled WGS sequence"/>
</dbReference>
<proteinExistence type="predicted"/>
<comment type="catalytic activity">
    <reaction evidence="4">
        <text>apo-[citrate lyase ACP] + 2'-(5''-triphospho-alpha-D-ribosyl)-3'-dephospho-CoA = holo-[citrate lyase ACP] + diphosphate</text>
        <dbReference type="Rhea" id="RHEA:16333"/>
        <dbReference type="Rhea" id="RHEA-COMP:10157"/>
        <dbReference type="Rhea" id="RHEA-COMP:10158"/>
        <dbReference type="ChEBI" id="CHEBI:29999"/>
        <dbReference type="ChEBI" id="CHEBI:33019"/>
        <dbReference type="ChEBI" id="CHEBI:61378"/>
        <dbReference type="ChEBI" id="CHEBI:82683"/>
        <dbReference type="EC" id="2.7.7.61"/>
    </reaction>
</comment>
<keyword evidence="2" id="KW-0808">Transferase</keyword>
<evidence type="ECO:0000256" key="4">
    <source>
        <dbReference type="ARBA" id="ARBA00048574"/>
    </source>
</evidence>
<name>A0A9R1C888_9BACT</name>
<evidence type="ECO:0000256" key="3">
    <source>
        <dbReference type="ARBA" id="ARBA00022695"/>
    </source>
</evidence>